<comment type="subcellular location">
    <subcellularLocation>
        <location evidence="1">Cell inner membrane</location>
        <topology evidence="1">Multi-pass membrane protein</topology>
    </subcellularLocation>
</comment>
<dbReference type="SUPFAM" id="SSF82714">
    <property type="entry name" value="Multidrug efflux transporter AcrB TolC docking domain, DN and DC subdomains"/>
    <property type="match status" value="2"/>
</dbReference>
<keyword evidence="8 9" id="KW-0472">Membrane</keyword>
<keyword evidence="11" id="KW-1185">Reference proteome</keyword>
<dbReference type="Proteomes" id="UP001154265">
    <property type="component" value="Unassembled WGS sequence"/>
</dbReference>
<feature type="transmembrane region" description="Helical" evidence="9">
    <location>
        <begin position="970"/>
        <end position="989"/>
    </location>
</feature>
<dbReference type="SUPFAM" id="SSF82693">
    <property type="entry name" value="Multidrug efflux transporter AcrB pore domain, PN1, PN2, PC1 and PC2 subdomains"/>
    <property type="match status" value="4"/>
</dbReference>
<feature type="transmembrane region" description="Helical" evidence="9">
    <location>
        <begin position="920"/>
        <end position="941"/>
    </location>
</feature>
<reference evidence="10" key="2">
    <citation type="submission" date="2022-01" db="EMBL/GenBank/DDBJ databases">
        <authorList>
            <person name="Zivanovic Y."/>
            <person name="Moreira D."/>
            <person name="Lopez-Garcia P."/>
        </authorList>
    </citation>
    <scope>NUCLEOTIDE SEQUENCE</scope>
    <source>
        <strain evidence="10">G9</strain>
    </source>
</reference>
<keyword evidence="5" id="KW-0997">Cell inner membrane</keyword>
<feature type="transmembrane region" description="Helical" evidence="9">
    <location>
        <begin position="868"/>
        <end position="887"/>
    </location>
</feature>
<dbReference type="PRINTS" id="PR00702">
    <property type="entry name" value="ACRIFLAVINRP"/>
</dbReference>
<feature type="transmembrane region" description="Helical" evidence="9">
    <location>
        <begin position="12"/>
        <end position="32"/>
    </location>
</feature>
<comment type="similarity">
    <text evidence="2">Belongs to the resistance-nodulation-cell division (RND) (TC 2.A.6) family.</text>
</comment>
<evidence type="ECO:0000256" key="2">
    <source>
        <dbReference type="ARBA" id="ARBA00010942"/>
    </source>
</evidence>
<feature type="transmembrane region" description="Helical" evidence="9">
    <location>
        <begin position="1001"/>
        <end position="1024"/>
    </location>
</feature>
<dbReference type="Gene3D" id="3.30.70.1320">
    <property type="entry name" value="Multidrug efflux transporter AcrB pore domain like"/>
    <property type="match status" value="1"/>
</dbReference>
<feature type="transmembrane region" description="Helical" evidence="9">
    <location>
        <begin position="533"/>
        <end position="556"/>
    </location>
</feature>
<dbReference type="SUPFAM" id="SSF82866">
    <property type="entry name" value="Multidrug efflux transporter AcrB transmembrane domain"/>
    <property type="match status" value="2"/>
</dbReference>
<feature type="transmembrane region" description="Helical" evidence="9">
    <location>
        <begin position="473"/>
        <end position="500"/>
    </location>
</feature>
<sequence length="1049" mass="113829">MISEFFIKRPVFATVCSLVIILVGLISLPNLAVEYYPNVTPPTIQVNANYAGADAVTVETNVTTILETQINGVQGMNYIDSTSDSFGNSGIVITFEEGYDQDIAAVDVNNLISSVTSQLPSEVISTGVTVSKATTQIVAALAVYADEGSNYDSLFLSNYAQLFIVQPLQRLEGIGQVTIFGQRTYAMRIWLDPNKLASRGLAADDVVRALADQNIQVGAGIIGSPPAPQGQQFQFSIQAESRLASEQEFGDIVIQRGEDGSLIRVRDVGRTELGAQSYTTNFEFNGQPAIGIGIYQLAGANALDIFDLVTQEMAELAKSFPAGVKWQVGFSTTDAVQESIKEVVITLIIAIILVIAVIFLFLQDWRTTIIPSITIPVSLIGTFGFMDVFDFSINSLTMFGLVLATGLVVDDAIVVVENVTRLIEEENLTPMEAATRSMQEVSGALIATSLVMMAVFIPVTFMPGVTGRLYQQFALTIVFSIALSTFNALTLTPPLCALLLRQGNQEGNDFFLFRWINQFLDGMRRGYESNLNVIVRFKPLVMGIFALLLVFTYWLFGAVPGGFVPEEDQGYFVTIIQSPQGVSLEYTSDIVFDTADTIAKNPTVIDTFAIAGFSFFGSGSDKGIIFTSLKPWSERPTLDQILPEVQKAIAGETGAIVFASNVPTINLGGSGLGGFDMQVMDQQNLGLNTLEESVTELIEKANENPGLSRVSTPFSNNAPQLLVNIDRTRALALNTSIQDVFNAMQIYLGSVFVNQFTLFDRSWRVLIQADQQFRSNPDDINKIYVRSLDGNLIPLSNLVTVQQITGPPIVYHHNLFRSAEVTGQNVGNLSENQAMAVMAKLAQEVLPQGMGFAWTGGSLEATKSGGQAPLIFGLGLVFVFLVLSAQYESYVDPVIIIMSVPLAIMGALAAQWLRQLDNDVFCQIAMVMLIGLASKNAILIVEFANQIKESKGVSSVKAVINASEERLRPILMTAISFILGVFPLVIATGSGAKSRHSLGTAITGGMIAATFLSFFLVPVIYILVKDGEDYFRERFGKKPPESEPDPQSP</sequence>
<evidence type="ECO:0000256" key="1">
    <source>
        <dbReference type="ARBA" id="ARBA00004429"/>
    </source>
</evidence>
<name>A0ABT6F0H0_9SYNE</name>
<evidence type="ECO:0000256" key="8">
    <source>
        <dbReference type="ARBA" id="ARBA00023136"/>
    </source>
</evidence>
<evidence type="ECO:0000256" key="4">
    <source>
        <dbReference type="ARBA" id="ARBA00022475"/>
    </source>
</evidence>
<keyword evidence="6 9" id="KW-0812">Transmembrane</keyword>
<keyword evidence="7 9" id="KW-1133">Transmembrane helix</keyword>
<dbReference type="InterPro" id="IPR027463">
    <property type="entry name" value="AcrB_DN_DC_subdom"/>
</dbReference>
<dbReference type="Gene3D" id="1.20.1640.10">
    <property type="entry name" value="Multidrug efflux transporter AcrB transmembrane domain"/>
    <property type="match status" value="2"/>
</dbReference>
<gene>
    <name evidence="10" type="ORF">L3556_10320</name>
</gene>
<dbReference type="Gene3D" id="3.30.70.1440">
    <property type="entry name" value="Multidrug efflux transporter AcrB pore domain"/>
    <property type="match status" value="1"/>
</dbReference>
<evidence type="ECO:0000256" key="5">
    <source>
        <dbReference type="ARBA" id="ARBA00022519"/>
    </source>
</evidence>
<feature type="transmembrane region" description="Helical" evidence="9">
    <location>
        <begin position="369"/>
        <end position="386"/>
    </location>
</feature>
<dbReference type="EMBL" id="JAKKUT010000002">
    <property type="protein sequence ID" value="MDG2991321.1"/>
    <property type="molecule type" value="Genomic_DNA"/>
</dbReference>
<evidence type="ECO:0000256" key="3">
    <source>
        <dbReference type="ARBA" id="ARBA00022448"/>
    </source>
</evidence>
<organism evidence="10 11">
    <name type="scientific">Candidatus Synechococcus calcipolaris G9</name>
    <dbReference type="NCBI Taxonomy" id="1497997"/>
    <lineage>
        <taxon>Bacteria</taxon>
        <taxon>Bacillati</taxon>
        <taxon>Cyanobacteriota</taxon>
        <taxon>Cyanophyceae</taxon>
        <taxon>Synechococcales</taxon>
        <taxon>Synechococcaceae</taxon>
        <taxon>Synechococcus</taxon>
    </lineage>
</organism>
<dbReference type="Gene3D" id="3.30.2090.10">
    <property type="entry name" value="Multidrug efflux transporter AcrB TolC docking domain, DN and DC subdomains"/>
    <property type="match status" value="2"/>
</dbReference>
<feature type="transmembrane region" description="Helical" evidence="9">
    <location>
        <begin position="441"/>
        <end position="461"/>
    </location>
</feature>
<dbReference type="RefSeq" id="WP_277867191.1">
    <property type="nucleotide sequence ID" value="NZ_JAKKUT010000002.1"/>
</dbReference>
<keyword evidence="4" id="KW-1003">Cell membrane</keyword>
<comment type="caution">
    <text evidence="10">The sequence shown here is derived from an EMBL/GenBank/DDBJ whole genome shotgun (WGS) entry which is preliminary data.</text>
</comment>
<evidence type="ECO:0000256" key="7">
    <source>
        <dbReference type="ARBA" id="ARBA00022989"/>
    </source>
</evidence>
<dbReference type="InterPro" id="IPR004764">
    <property type="entry name" value="MdtF-like"/>
</dbReference>
<reference evidence="10" key="1">
    <citation type="journal article" date="2022" name="Genome Biol. Evol.">
        <title>A New Gene Family Diagnostic for Intracellular Biomineralization of Amorphous Ca Carbonates by Cyanobacteria.</title>
        <authorList>
            <person name="Benzerara K."/>
            <person name="Duprat E."/>
            <person name="Bitard-Feildel T."/>
            <person name="Caumes G."/>
            <person name="Cassier-Chauvat C."/>
            <person name="Chauvat F."/>
            <person name="Dezi M."/>
            <person name="Diop S.I."/>
            <person name="Gaschignard G."/>
            <person name="Gorgen S."/>
            <person name="Gugger M."/>
            <person name="Lopez-Garcia P."/>
            <person name="Millet M."/>
            <person name="Skouri-Panet F."/>
            <person name="Moreira D."/>
            <person name="Callebaut I."/>
        </authorList>
    </citation>
    <scope>NUCLEOTIDE SEQUENCE</scope>
    <source>
        <strain evidence="10">G9</strain>
    </source>
</reference>
<evidence type="ECO:0000313" key="10">
    <source>
        <dbReference type="EMBL" id="MDG2991321.1"/>
    </source>
</evidence>
<feature type="transmembrane region" description="Helical" evidence="9">
    <location>
        <begin position="398"/>
        <end position="420"/>
    </location>
</feature>
<evidence type="ECO:0000256" key="6">
    <source>
        <dbReference type="ARBA" id="ARBA00022692"/>
    </source>
</evidence>
<feature type="transmembrane region" description="Helical" evidence="9">
    <location>
        <begin position="894"/>
        <end position="914"/>
    </location>
</feature>
<evidence type="ECO:0000256" key="9">
    <source>
        <dbReference type="SAM" id="Phobius"/>
    </source>
</evidence>
<proteinExistence type="inferred from homology"/>
<dbReference type="PANTHER" id="PTHR32063">
    <property type="match status" value="1"/>
</dbReference>
<dbReference type="Pfam" id="PF00873">
    <property type="entry name" value="ACR_tran"/>
    <property type="match status" value="1"/>
</dbReference>
<dbReference type="PANTHER" id="PTHR32063:SF11">
    <property type="entry name" value="CATION OR DRUG EFFLUX SYSTEM PROTEIN"/>
    <property type="match status" value="1"/>
</dbReference>
<protein>
    <submittedName>
        <fullName evidence="10">Efflux RND transporter permease subunit</fullName>
    </submittedName>
</protein>
<evidence type="ECO:0000313" key="11">
    <source>
        <dbReference type="Proteomes" id="UP001154265"/>
    </source>
</evidence>
<keyword evidence="3" id="KW-0813">Transport</keyword>
<accession>A0ABT6F0H0</accession>
<dbReference type="Gene3D" id="3.30.70.1430">
    <property type="entry name" value="Multidrug efflux transporter AcrB pore domain"/>
    <property type="match status" value="2"/>
</dbReference>
<dbReference type="NCBIfam" id="TIGR00915">
    <property type="entry name" value="2A0602"/>
    <property type="match status" value="1"/>
</dbReference>
<feature type="transmembrane region" description="Helical" evidence="9">
    <location>
        <begin position="343"/>
        <end position="362"/>
    </location>
</feature>
<dbReference type="InterPro" id="IPR001036">
    <property type="entry name" value="Acrflvin-R"/>
</dbReference>